<dbReference type="EMBL" id="BT087061">
    <property type="protein sequence ID" value="ACR37414.1"/>
    <property type="molecule type" value="mRNA"/>
</dbReference>
<protein>
    <submittedName>
        <fullName evidence="1">Uncharacterized protein</fullName>
    </submittedName>
</protein>
<accession>C4J8B4</accession>
<name>C4J8B4_MAIZE</name>
<proteinExistence type="evidence at transcript level"/>
<evidence type="ECO:0000313" key="1">
    <source>
        <dbReference type="EMBL" id="ACR37414.1"/>
    </source>
</evidence>
<reference evidence="1" key="1">
    <citation type="journal article" date="2009" name="PLoS Genet.">
        <title>Sequencing, mapping, and analysis of 27,455 maize full-length cDNAs.</title>
        <authorList>
            <person name="Soderlund C."/>
            <person name="Descour A."/>
            <person name="Kudrna D."/>
            <person name="Bomhoff M."/>
            <person name="Boyd L."/>
            <person name="Currie J."/>
            <person name="Angelova A."/>
            <person name="Collura K."/>
            <person name="Wissotski M."/>
            <person name="Ashley E."/>
            <person name="Morrow D."/>
            <person name="Fernandes J."/>
            <person name="Walbot V."/>
            <person name="Yu Y."/>
        </authorList>
    </citation>
    <scope>NUCLEOTIDE SEQUENCE</scope>
    <source>
        <strain evidence="1">B73</strain>
    </source>
</reference>
<reference evidence="1" key="2">
    <citation type="submission" date="2012-06" db="EMBL/GenBank/DDBJ databases">
        <authorList>
            <person name="Yu Y."/>
            <person name="Currie J."/>
            <person name="Lomeli R."/>
            <person name="Angelova A."/>
            <person name="Collura K."/>
            <person name="Wissotski M."/>
            <person name="Campos D."/>
            <person name="Kudrna D."/>
            <person name="Golser W."/>
            <person name="Ashely E."/>
            <person name="Descour A."/>
            <person name="Fernandes J."/>
            <person name="Soderlund C."/>
            <person name="Walbot V."/>
        </authorList>
    </citation>
    <scope>NUCLEOTIDE SEQUENCE</scope>
    <source>
        <strain evidence="1">B73</strain>
    </source>
</reference>
<dbReference type="AlphaFoldDB" id="C4J8B4"/>
<sequence>MAAWWMAVPSTTPPHLRKVTWNMDMGLLFASPDSPNGTKVFLISDDGS</sequence>
<organism evidence="1">
    <name type="scientific">Zea mays</name>
    <name type="common">Maize</name>
    <dbReference type="NCBI Taxonomy" id="4577"/>
    <lineage>
        <taxon>Eukaryota</taxon>
        <taxon>Viridiplantae</taxon>
        <taxon>Streptophyta</taxon>
        <taxon>Embryophyta</taxon>
        <taxon>Tracheophyta</taxon>
        <taxon>Spermatophyta</taxon>
        <taxon>Magnoliopsida</taxon>
        <taxon>Liliopsida</taxon>
        <taxon>Poales</taxon>
        <taxon>Poaceae</taxon>
        <taxon>PACMAD clade</taxon>
        <taxon>Panicoideae</taxon>
        <taxon>Andropogonodae</taxon>
        <taxon>Andropogoneae</taxon>
        <taxon>Tripsacinae</taxon>
        <taxon>Zea</taxon>
    </lineage>
</organism>